<protein>
    <submittedName>
        <fullName evidence="1">Uncharacterized protein</fullName>
    </submittedName>
</protein>
<dbReference type="AlphaFoldDB" id="A0A0F7KF78"/>
<reference evidence="2" key="1">
    <citation type="submission" date="2015-05" db="EMBL/GenBank/DDBJ databases">
        <title>Draft genome of Nitrosomonas communis strain Nm2.</title>
        <authorList>
            <person name="Kozlowski J.A."/>
            <person name="Kits K.D."/>
            <person name="Stein L.Y."/>
        </authorList>
    </citation>
    <scope>NUCLEOTIDE SEQUENCE [LARGE SCALE GENOMIC DNA]</scope>
    <source>
        <strain evidence="2">Nm2</strain>
    </source>
</reference>
<gene>
    <name evidence="1" type="ORF">AAW31_08365</name>
</gene>
<accession>A0A0F7KF78</accession>
<sequence>MAAAGGHIGLGTTSQFGAGQGVVAIANASAAPSVYPADGGVLFVKDGAFIYRGAKGTVTRSAPA</sequence>
<dbReference type="Proteomes" id="UP000034156">
    <property type="component" value="Chromosome"/>
</dbReference>
<dbReference type="EMBL" id="CP011451">
    <property type="protein sequence ID" value="AKH37818.1"/>
    <property type="molecule type" value="Genomic_DNA"/>
</dbReference>
<keyword evidence="2" id="KW-1185">Reference proteome</keyword>
<dbReference type="PATRIC" id="fig|44574.3.peg.2044"/>
<organism evidence="1 2">
    <name type="scientific">Nitrosomonas communis</name>
    <dbReference type="NCBI Taxonomy" id="44574"/>
    <lineage>
        <taxon>Bacteria</taxon>
        <taxon>Pseudomonadati</taxon>
        <taxon>Pseudomonadota</taxon>
        <taxon>Betaproteobacteria</taxon>
        <taxon>Nitrosomonadales</taxon>
        <taxon>Nitrosomonadaceae</taxon>
        <taxon>Nitrosomonas</taxon>
    </lineage>
</organism>
<proteinExistence type="predicted"/>
<dbReference type="KEGG" id="nco:AAW31_08365"/>
<reference evidence="1 2" key="2">
    <citation type="journal article" date="2016" name="Genome Announc.">
        <title>Genome Sequence of Nitrosomonas communis Strain Nm2, a Mesophilic Ammonia-Oxidizing Bacterium Isolated from Mediterranean Soil.</title>
        <authorList>
            <person name="Kozlowski J.A."/>
            <person name="Kits K.D."/>
            <person name="Stein L.Y."/>
        </authorList>
    </citation>
    <scope>NUCLEOTIDE SEQUENCE [LARGE SCALE GENOMIC DNA]</scope>
    <source>
        <strain evidence="1 2">Nm2</strain>
    </source>
</reference>
<evidence type="ECO:0000313" key="1">
    <source>
        <dbReference type="EMBL" id="AKH37818.1"/>
    </source>
</evidence>
<name>A0A0F7KF78_9PROT</name>
<evidence type="ECO:0000313" key="2">
    <source>
        <dbReference type="Proteomes" id="UP000034156"/>
    </source>
</evidence>